<protein>
    <submittedName>
        <fullName evidence="1">Uncharacterized protein</fullName>
    </submittedName>
</protein>
<dbReference type="EMBL" id="JARIHO010000147">
    <property type="protein sequence ID" value="KAJ7300995.1"/>
    <property type="molecule type" value="Genomic_DNA"/>
</dbReference>
<sequence length="146" mass="16202">GPTVAHVLARLGFGRDLVNITTSYAGQELDNKLAVWRNALREELRTNSRGGLGKRCPKLAEKIVDTFPRLEVVHLYMNPLTSTSPQHVGPVPNSNAWTPQEPNIPALSDFCSSLFGWSGEHLLNKLNSNLWPGLAFRMFASVCIQY</sequence>
<accession>A0AAD6YX34</accession>
<dbReference type="Proteomes" id="UP001218218">
    <property type="component" value="Unassembled WGS sequence"/>
</dbReference>
<name>A0AAD6YX34_9AGAR</name>
<feature type="non-terminal residue" evidence="1">
    <location>
        <position position="146"/>
    </location>
</feature>
<gene>
    <name evidence="1" type="ORF">DFH08DRAFT_655947</name>
</gene>
<keyword evidence="2" id="KW-1185">Reference proteome</keyword>
<proteinExistence type="predicted"/>
<organism evidence="1 2">
    <name type="scientific">Mycena albidolilacea</name>
    <dbReference type="NCBI Taxonomy" id="1033008"/>
    <lineage>
        <taxon>Eukaryota</taxon>
        <taxon>Fungi</taxon>
        <taxon>Dikarya</taxon>
        <taxon>Basidiomycota</taxon>
        <taxon>Agaricomycotina</taxon>
        <taxon>Agaricomycetes</taxon>
        <taxon>Agaricomycetidae</taxon>
        <taxon>Agaricales</taxon>
        <taxon>Marasmiineae</taxon>
        <taxon>Mycenaceae</taxon>
        <taxon>Mycena</taxon>
    </lineage>
</organism>
<feature type="non-terminal residue" evidence="1">
    <location>
        <position position="1"/>
    </location>
</feature>
<evidence type="ECO:0000313" key="2">
    <source>
        <dbReference type="Proteomes" id="UP001218218"/>
    </source>
</evidence>
<reference evidence="1" key="1">
    <citation type="submission" date="2023-03" db="EMBL/GenBank/DDBJ databases">
        <title>Massive genome expansion in bonnet fungi (Mycena s.s.) driven by repeated elements and novel gene families across ecological guilds.</title>
        <authorList>
            <consortium name="Lawrence Berkeley National Laboratory"/>
            <person name="Harder C.B."/>
            <person name="Miyauchi S."/>
            <person name="Viragh M."/>
            <person name="Kuo A."/>
            <person name="Thoen E."/>
            <person name="Andreopoulos B."/>
            <person name="Lu D."/>
            <person name="Skrede I."/>
            <person name="Drula E."/>
            <person name="Henrissat B."/>
            <person name="Morin E."/>
            <person name="Kohler A."/>
            <person name="Barry K."/>
            <person name="LaButti K."/>
            <person name="Morin E."/>
            <person name="Salamov A."/>
            <person name="Lipzen A."/>
            <person name="Mereny Z."/>
            <person name="Hegedus B."/>
            <person name="Baldrian P."/>
            <person name="Stursova M."/>
            <person name="Weitz H."/>
            <person name="Taylor A."/>
            <person name="Grigoriev I.V."/>
            <person name="Nagy L.G."/>
            <person name="Martin F."/>
            <person name="Kauserud H."/>
        </authorList>
    </citation>
    <scope>NUCLEOTIDE SEQUENCE</scope>
    <source>
        <strain evidence="1">CBHHK002</strain>
    </source>
</reference>
<comment type="caution">
    <text evidence="1">The sequence shown here is derived from an EMBL/GenBank/DDBJ whole genome shotgun (WGS) entry which is preliminary data.</text>
</comment>
<evidence type="ECO:0000313" key="1">
    <source>
        <dbReference type="EMBL" id="KAJ7300995.1"/>
    </source>
</evidence>
<dbReference type="AlphaFoldDB" id="A0AAD6YX34"/>